<dbReference type="GeneID" id="54416705"/>
<keyword evidence="3" id="KW-1185">Reference proteome</keyword>
<feature type="domain" description="Phosphogluconate dehydrogenase NAD-binding putative C-terminal" evidence="1">
    <location>
        <begin position="231"/>
        <end position="304"/>
    </location>
</feature>
<reference evidence="2 4" key="1">
    <citation type="submission" date="2020-01" db="EMBL/GenBank/DDBJ databases">
        <authorList>
            <consortium name="DOE Joint Genome Institute"/>
            <person name="Haridas S."/>
            <person name="Albert R."/>
            <person name="Binder M."/>
            <person name="Bloem J."/>
            <person name="Labutti K."/>
            <person name="Salamov A."/>
            <person name="Andreopoulos B."/>
            <person name="Baker S.E."/>
            <person name="Barry K."/>
            <person name="Bills G."/>
            <person name="Bluhm B.H."/>
            <person name="Cannon C."/>
            <person name="Castanera R."/>
            <person name="Culley D.E."/>
            <person name="Daum C."/>
            <person name="Ezra D."/>
            <person name="Gonzalez J.B."/>
            <person name="Henrissat B."/>
            <person name="Kuo A."/>
            <person name="Liang C."/>
            <person name="Lipzen A."/>
            <person name="Lutzoni F."/>
            <person name="Magnuson J."/>
            <person name="Mondo S."/>
            <person name="Nolan M."/>
            <person name="Ohm R."/>
            <person name="Pangilinan J."/>
            <person name="Park H.-J."/>
            <person name="Ramirez L."/>
            <person name="Alfaro M."/>
            <person name="Sun H."/>
            <person name="Tritt A."/>
            <person name="Yoshinaga Y."/>
            <person name="Zwiers L.-H."/>
            <person name="Turgeon B.G."/>
            <person name="Goodwin S.B."/>
            <person name="Spatafora J.W."/>
            <person name="Crous P.W."/>
            <person name="Grigoriev I.V."/>
        </authorList>
    </citation>
    <scope>NUCLEOTIDE SEQUENCE</scope>
    <source>
        <strain evidence="2 4">CBS 781.70</strain>
    </source>
</reference>
<reference evidence="4" key="2">
    <citation type="submission" date="2020-04" db="EMBL/GenBank/DDBJ databases">
        <authorList>
            <consortium name="NCBI Genome Project"/>
        </authorList>
    </citation>
    <scope>NUCLEOTIDE SEQUENCE</scope>
    <source>
        <strain evidence="4">CBS 781.70</strain>
    </source>
</reference>
<dbReference type="SUPFAM" id="SSF51735">
    <property type="entry name" value="NAD(P)-binding Rossmann-fold domains"/>
    <property type="match status" value="1"/>
</dbReference>
<dbReference type="InterPro" id="IPR015814">
    <property type="entry name" value="Pgluconate_DH_NAD-bd_C"/>
</dbReference>
<dbReference type="InterPro" id="IPR013328">
    <property type="entry name" value="6PGD_dom2"/>
</dbReference>
<organism evidence="2">
    <name type="scientific">Eremomyces bilateralis CBS 781.70</name>
    <dbReference type="NCBI Taxonomy" id="1392243"/>
    <lineage>
        <taxon>Eukaryota</taxon>
        <taxon>Fungi</taxon>
        <taxon>Dikarya</taxon>
        <taxon>Ascomycota</taxon>
        <taxon>Pezizomycotina</taxon>
        <taxon>Dothideomycetes</taxon>
        <taxon>Dothideomycetes incertae sedis</taxon>
        <taxon>Eremomycetales</taxon>
        <taxon>Eremomycetaceae</taxon>
        <taxon>Eremomyces</taxon>
    </lineage>
</organism>
<proteinExistence type="predicted"/>
<dbReference type="Gene3D" id="1.10.1040.10">
    <property type="entry name" value="N-(1-d-carboxylethyl)-l-norvaline Dehydrogenase, domain 2"/>
    <property type="match status" value="1"/>
</dbReference>
<dbReference type="OrthoDB" id="9988102at2759"/>
<dbReference type="EMBL" id="ML975152">
    <property type="protein sequence ID" value="KAF1815073.1"/>
    <property type="molecule type" value="Genomic_DNA"/>
</dbReference>
<sequence length="337" mass="36471">MEEKETPGPTIGIISLGEMGLGIARLLQTFQYNVATTLDGRSPSTVERARSADIAIYPLSIMVDTVDIILSIVPPESAISTAESVLKALESDRRPISNQTSNQSSSGRRLIYCDLNAVSPSTSIRVAELFTFCSYRSIQCIDGGILGGPPTLNNASDALSIQAWSRPRIPLSGPTKLPNFPSPAAPDLTLSAILNIKHISDELGRASGLKCCFASLLKGFQALALQSFSTAESMGILNELDEALDDMAPEMARRVKRGVSVVPRKAWRWIWEMEQIGECFGETGGWDEAHENSKVFANIAGVFDVLATQTEVGKKREEGEWKRNVQELSEAVNKGAG</sequence>
<dbReference type="RefSeq" id="XP_033536704.1">
    <property type="nucleotide sequence ID" value="XM_033676135.1"/>
</dbReference>
<dbReference type="Pfam" id="PF09130">
    <property type="entry name" value="DUF1932"/>
    <property type="match status" value="1"/>
</dbReference>
<dbReference type="AlphaFoldDB" id="A0A6G1GAL3"/>
<dbReference type="Proteomes" id="UP000504638">
    <property type="component" value="Unplaced"/>
</dbReference>
<protein>
    <submittedName>
        <fullName evidence="2 4">6-phosphogluconate dehydrogenase C-terminal domain-like protein</fullName>
    </submittedName>
</protein>
<evidence type="ECO:0000313" key="4">
    <source>
        <dbReference type="RefSeq" id="XP_033536704.1"/>
    </source>
</evidence>
<dbReference type="Gene3D" id="3.40.50.720">
    <property type="entry name" value="NAD(P)-binding Rossmann-like Domain"/>
    <property type="match status" value="1"/>
</dbReference>
<evidence type="ECO:0000313" key="3">
    <source>
        <dbReference type="Proteomes" id="UP000504638"/>
    </source>
</evidence>
<dbReference type="InterPro" id="IPR036291">
    <property type="entry name" value="NAD(P)-bd_dom_sf"/>
</dbReference>
<gene>
    <name evidence="2 4" type="ORF">P152DRAFT_392231</name>
</gene>
<dbReference type="SUPFAM" id="SSF48179">
    <property type="entry name" value="6-phosphogluconate dehydrogenase C-terminal domain-like"/>
    <property type="match status" value="1"/>
</dbReference>
<dbReference type="InterPro" id="IPR008927">
    <property type="entry name" value="6-PGluconate_DH-like_C_sf"/>
</dbReference>
<name>A0A6G1GAL3_9PEZI</name>
<evidence type="ECO:0000259" key="1">
    <source>
        <dbReference type="Pfam" id="PF09130"/>
    </source>
</evidence>
<accession>A0A6G1GAL3</accession>
<reference evidence="4" key="3">
    <citation type="submission" date="2025-04" db="UniProtKB">
        <authorList>
            <consortium name="RefSeq"/>
        </authorList>
    </citation>
    <scope>IDENTIFICATION</scope>
    <source>
        <strain evidence="4">CBS 781.70</strain>
    </source>
</reference>
<evidence type="ECO:0000313" key="2">
    <source>
        <dbReference type="EMBL" id="KAF1815073.1"/>
    </source>
</evidence>